<sequence length="186" mass="21253">MRIPLLSICTLALALVGCQANQANRDYDASRDFAAYRSWAWQEPALQYRPDDPRIRSDLTEQRLRQAVAEQLDQRGLRPAQGTKPDVKVQAWLIVDNRQEQITTHYGGPWGPGWGGPWMGAGWNETRSVDYRVATLQLDLLDGRDGKLVWRASQERLLTDDNASPEQRSQALREAVKRLLDQYPPR</sequence>
<dbReference type="Pfam" id="PF13590">
    <property type="entry name" value="DUF4136"/>
    <property type="match status" value="1"/>
</dbReference>
<proteinExistence type="predicted"/>
<feature type="domain" description="DUF4136" evidence="2">
    <location>
        <begin position="24"/>
        <end position="185"/>
    </location>
</feature>
<gene>
    <name evidence="3" type="ORF">HBH25_06630</name>
</gene>
<evidence type="ECO:0000259" key="2">
    <source>
        <dbReference type="Pfam" id="PF13590"/>
    </source>
</evidence>
<dbReference type="Gene3D" id="3.30.160.670">
    <property type="match status" value="1"/>
</dbReference>
<dbReference type="PROSITE" id="PS51257">
    <property type="entry name" value="PROKAR_LIPOPROTEIN"/>
    <property type="match status" value="1"/>
</dbReference>
<keyword evidence="1" id="KW-0732">Signal</keyword>
<comment type="caution">
    <text evidence="3">The sequence shown here is derived from an EMBL/GenBank/DDBJ whole genome shotgun (WGS) entry which is preliminary data.</text>
</comment>
<protein>
    <submittedName>
        <fullName evidence="3">DUF4136 domain-containing protein</fullName>
    </submittedName>
</protein>
<accession>A0ABX0YES7</accession>
<dbReference type="RefSeq" id="WP_168082757.1">
    <property type="nucleotide sequence ID" value="NZ_JAAVJI010000003.1"/>
</dbReference>
<reference evidence="3 4" key="1">
    <citation type="submission" date="2020-03" db="EMBL/GenBank/DDBJ databases">
        <authorList>
            <person name="Wang L."/>
            <person name="He N."/>
            <person name="Li Y."/>
            <person name="Fang Y."/>
            <person name="Zhang F."/>
        </authorList>
    </citation>
    <scope>NUCLEOTIDE SEQUENCE [LARGE SCALE GENOMIC DNA]</scope>
    <source>
        <strain evidence="4">hsmgli-8</strain>
    </source>
</reference>
<dbReference type="InterPro" id="IPR025411">
    <property type="entry name" value="DUF4136"/>
</dbReference>
<organism evidence="3 4">
    <name type="scientific">Pseudomonas quercus</name>
    <dbReference type="NCBI Taxonomy" id="2722792"/>
    <lineage>
        <taxon>Bacteria</taxon>
        <taxon>Pseudomonadati</taxon>
        <taxon>Pseudomonadota</taxon>
        <taxon>Gammaproteobacteria</taxon>
        <taxon>Pseudomonadales</taxon>
        <taxon>Pseudomonadaceae</taxon>
        <taxon>Pseudomonas</taxon>
    </lineage>
</organism>
<dbReference type="EMBL" id="JAAVJI010000003">
    <property type="protein sequence ID" value="NJP00533.1"/>
    <property type="molecule type" value="Genomic_DNA"/>
</dbReference>
<keyword evidence="4" id="KW-1185">Reference proteome</keyword>
<name>A0ABX0YES7_9PSED</name>
<evidence type="ECO:0000313" key="4">
    <source>
        <dbReference type="Proteomes" id="UP000746535"/>
    </source>
</evidence>
<evidence type="ECO:0000313" key="3">
    <source>
        <dbReference type="EMBL" id="NJP00533.1"/>
    </source>
</evidence>
<feature type="signal peptide" evidence="1">
    <location>
        <begin position="1"/>
        <end position="22"/>
    </location>
</feature>
<feature type="chain" id="PRO_5047150648" evidence="1">
    <location>
        <begin position="23"/>
        <end position="186"/>
    </location>
</feature>
<evidence type="ECO:0000256" key="1">
    <source>
        <dbReference type="SAM" id="SignalP"/>
    </source>
</evidence>
<dbReference type="Proteomes" id="UP000746535">
    <property type="component" value="Unassembled WGS sequence"/>
</dbReference>